<dbReference type="EMBL" id="AGFM01000084">
    <property type="protein sequence ID" value="EHJ58368.1"/>
    <property type="molecule type" value="Genomic_DNA"/>
</dbReference>
<dbReference type="eggNOG" id="ENOG5031BHE">
    <property type="taxonomic scope" value="Bacteria"/>
</dbReference>
<accession>G6EK00</accession>
<proteinExistence type="predicted"/>
<comment type="caution">
    <text evidence="1">The sequence shown here is derived from an EMBL/GenBank/DDBJ whole genome shotgun (WGS) entry which is preliminary data.</text>
</comment>
<name>G6EK00_9SPHN</name>
<organism evidence="1 2">
    <name type="scientific">Novosphingobium pentaromativorans US6-1</name>
    <dbReference type="NCBI Taxonomy" id="1088721"/>
    <lineage>
        <taxon>Bacteria</taxon>
        <taxon>Pseudomonadati</taxon>
        <taxon>Pseudomonadota</taxon>
        <taxon>Alphaproteobacteria</taxon>
        <taxon>Sphingomonadales</taxon>
        <taxon>Sphingomonadaceae</taxon>
        <taxon>Novosphingobium</taxon>
    </lineage>
</organism>
<dbReference type="PATRIC" id="fig|1088721.3.peg.4589"/>
<evidence type="ECO:0000313" key="1">
    <source>
        <dbReference type="EMBL" id="EHJ58368.1"/>
    </source>
</evidence>
<evidence type="ECO:0000313" key="2">
    <source>
        <dbReference type="Proteomes" id="UP000004030"/>
    </source>
</evidence>
<gene>
    <name evidence="1" type="ORF">NSU_4671</name>
</gene>
<keyword evidence="2" id="KW-1185">Reference proteome</keyword>
<dbReference type="Proteomes" id="UP000004030">
    <property type="component" value="Unassembled WGS sequence"/>
</dbReference>
<sequence length="280" mass="29902">MIAGTLAATMAIGTAGYFIGRSSSPGPSSPALAPQQPAVIVTPRPPEQPRILGRADILTLGDRAADALASERPLPQDVAKLAGRRFELAIPFGCTGPAPKGAEPLLSWRYDAAVKALRINVQLTEWQASEWNLADAVASSRKIEGLWVRWPWSSSEVCSQNVGQAVATDAKPITLPGQTLAIGLIGPSDLAGKERFPRAFDAVKQVEPDQLNAARGFVLWLTGRVGKLPDGQPVRCVQPAGVEQKPICLVALSPEELRVENPLSEDVVAIWSIGDIERRD</sequence>
<reference evidence="1 2" key="1">
    <citation type="journal article" date="2012" name="J. Bacteriol.">
        <title>Genome sequence of benzo(a)pyrene-degrading bacterium Novosphingobium pentaromativorans US6-1.</title>
        <authorList>
            <person name="Luo Y.R."/>
            <person name="Kang S.G."/>
            <person name="Kim S.J."/>
            <person name="Kim M.R."/>
            <person name="Li N."/>
            <person name="Lee J.H."/>
            <person name="Kwon K.K."/>
        </authorList>
    </citation>
    <scope>NUCLEOTIDE SEQUENCE [LARGE SCALE GENOMIC DNA]</scope>
    <source>
        <strain evidence="1 2">US6-1</strain>
    </source>
</reference>
<protein>
    <submittedName>
        <fullName evidence="1">Uncharacterized protein</fullName>
    </submittedName>
</protein>
<dbReference type="AlphaFoldDB" id="G6EK00"/>